<organism evidence="2">
    <name type="scientific">marine sediment metagenome</name>
    <dbReference type="NCBI Taxonomy" id="412755"/>
    <lineage>
        <taxon>unclassified sequences</taxon>
        <taxon>metagenomes</taxon>
        <taxon>ecological metagenomes</taxon>
    </lineage>
</organism>
<name>X0U8L6_9ZZZZ</name>
<evidence type="ECO:0000256" key="1">
    <source>
        <dbReference type="SAM" id="Phobius"/>
    </source>
</evidence>
<feature type="non-terminal residue" evidence="2">
    <location>
        <position position="200"/>
    </location>
</feature>
<protein>
    <recommendedName>
        <fullName evidence="3">Band 7 domain-containing protein</fullName>
    </recommendedName>
</protein>
<keyword evidence="1" id="KW-0472">Membrane</keyword>
<keyword evidence="1" id="KW-0812">Transmembrane</keyword>
<accession>X0U8L6</accession>
<proteinExistence type="predicted"/>
<feature type="transmembrane region" description="Helical" evidence="1">
    <location>
        <begin position="20"/>
        <end position="45"/>
    </location>
</feature>
<sequence>MDPNNSAVQIKEVIGKFGNQFSMLIIGAAVVLIVYLFGAVVSIPAGKVGVIFRKIGDDPAVKGRFIVEKGEKGIQREVLMPGWRFFWQTDRLWKIDIEKYPMLNIPKQHVGIVEALDGERLPEGQILAKDDYVDEKGVFHTGQKGPRQTVLTPGLHPINPKYMQVKTHPAMIIKKGKLGIVTKRVGDIPPPGTILVSKDD</sequence>
<comment type="caution">
    <text evidence="2">The sequence shown here is derived from an EMBL/GenBank/DDBJ whole genome shotgun (WGS) entry which is preliminary data.</text>
</comment>
<evidence type="ECO:0008006" key="3">
    <source>
        <dbReference type="Google" id="ProtNLM"/>
    </source>
</evidence>
<dbReference type="EMBL" id="BARS01025237">
    <property type="protein sequence ID" value="GAG01890.1"/>
    <property type="molecule type" value="Genomic_DNA"/>
</dbReference>
<evidence type="ECO:0000313" key="2">
    <source>
        <dbReference type="EMBL" id="GAG01890.1"/>
    </source>
</evidence>
<gene>
    <name evidence="2" type="ORF">S01H1_39915</name>
</gene>
<dbReference type="AlphaFoldDB" id="X0U8L6"/>
<keyword evidence="1" id="KW-1133">Transmembrane helix</keyword>
<reference evidence="2" key="1">
    <citation type="journal article" date="2014" name="Front. Microbiol.">
        <title>High frequency of phylogenetically diverse reductive dehalogenase-homologous genes in deep subseafloor sedimentary metagenomes.</title>
        <authorList>
            <person name="Kawai M."/>
            <person name="Futagami T."/>
            <person name="Toyoda A."/>
            <person name="Takaki Y."/>
            <person name="Nishi S."/>
            <person name="Hori S."/>
            <person name="Arai W."/>
            <person name="Tsubouchi T."/>
            <person name="Morono Y."/>
            <person name="Uchiyama I."/>
            <person name="Ito T."/>
            <person name="Fujiyama A."/>
            <person name="Inagaki F."/>
            <person name="Takami H."/>
        </authorList>
    </citation>
    <scope>NUCLEOTIDE SEQUENCE</scope>
    <source>
        <strain evidence="2">Expedition CK06-06</strain>
    </source>
</reference>